<evidence type="ECO:0000259" key="7">
    <source>
        <dbReference type="Pfam" id="PF04085"/>
    </source>
</evidence>
<dbReference type="Gene3D" id="2.40.10.340">
    <property type="entry name" value="Rod shape-determining protein MreC, domain 1"/>
    <property type="match status" value="1"/>
</dbReference>
<evidence type="ECO:0000313" key="8">
    <source>
        <dbReference type="EMBL" id="PDO10221.1"/>
    </source>
</evidence>
<comment type="similarity">
    <text evidence="1 5">Belongs to the MreC family.</text>
</comment>
<evidence type="ECO:0000256" key="2">
    <source>
        <dbReference type="ARBA" id="ARBA00013855"/>
    </source>
</evidence>
<organism evidence="8 9">
    <name type="scientific">Candidatus Reconcilbacillus cellulovorans</name>
    <dbReference type="NCBI Taxonomy" id="1906605"/>
    <lineage>
        <taxon>Bacteria</taxon>
        <taxon>Bacillati</taxon>
        <taxon>Bacillota</taxon>
        <taxon>Bacilli</taxon>
        <taxon>Bacillales</taxon>
        <taxon>Paenibacillaceae</taxon>
        <taxon>Candidatus Reconcilbacillus</taxon>
    </lineage>
</organism>
<keyword evidence="6" id="KW-0175">Coiled coil</keyword>
<comment type="caution">
    <text evidence="8">The sequence shown here is derived from an EMBL/GenBank/DDBJ whole genome shotgun (WGS) entry which is preliminary data.</text>
</comment>
<gene>
    <name evidence="8" type="ORF">BLM47_08180</name>
</gene>
<dbReference type="EMBL" id="MOXJ01000017">
    <property type="protein sequence ID" value="PDO10221.1"/>
    <property type="molecule type" value="Genomic_DNA"/>
</dbReference>
<sequence length="290" mass="32179">MKWIGSRRLLVVLAALIVFAALTGLTFSRRFPVTFAENAAKDTVVAFQGLLYRALAAASAFADDVRSIWTVYEENRELRRTLFRYVRDVQRLNELEYENERLKEALRFTEEQKRMNRYVWRIAQVVSDSPDPYNRIVVINLGSKDGIREQMAVVASGGLVGLIERVHPFHSNVRLLTDLNAASPDSKAVSVWIRGKEDSTFGLIDDYDPTTGLLTMSKIDRNALVEKGDVVVTAGLGGVFPGGIVVGDVVSSEESAIGITKSAKVKPRASFRRLDYVFVVEVPQAEGVAP</sequence>
<dbReference type="AlphaFoldDB" id="A0A2A6DZK2"/>
<protein>
    <recommendedName>
        <fullName evidence="2 5">Cell shape-determining protein MreC</fullName>
    </recommendedName>
    <alternativeName>
        <fullName evidence="4 5">Cell shape protein MreC</fullName>
    </alternativeName>
</protein>
<accession>A0A2A6DZK2</accession>
<dbReference type="PANTHER" id="PTHR34138:SF1">
    <property type="entry name" value="CELL SHAPE-DETERMINING PROTEIN MREC"/>
    <property type="match status" value="1"/>
</dbReference>
<dbReference type="InterPro" id="IPR007221">
    <property type="entry name" value="MreC"/>
</dbReference>
<evidence type="ECO:0000256" key="6">
    <source>
        <dbReference type="SAM" id="Coils"/>
    </source>
</evidence>
<dbReference type="NCBIfam" id="TIGR00219">
    <property type="entry name" value="mreC"/>
    <property type="match status" value="1"/>
</dbReference>
<keyword evidence="3 5" id="KW-0133">Cell shape</keyword>
<feature type="domain" description="Rod shape-determining protein MreC beta-barrel core" evidence="7">
    <location>
        <begin position="125"/>
        <end position="281"/>
    </location>
</feature>
<evidence type="ECO:0000256" key="1">
    <source>
        <dbReference type="ARBA" id="ARBA00009369"/>
    </source>
</evidence>
<dbReference type="Gene3D" id="2.40.10.350">
    <property type="entry name" value="Rod shape-determining protein MreC, domain 2"/>
    <property type="match status" value="1"/>
</dbReference>
<dbReference type="Pfam" id="PF04085">
    <property type="entry name" value="MreC"/>
    <property type="match status" value="1"/>
</dbReference>
<dbReference type="Proteomes" id="UP000243688">
    <property type="component" value="Unassembled WGS sequence"/>
</dbReference>
<proteinExistence type="inferred from homology"/>
<feature type="coiled-coil region" evidence="6">
    <location>
        <begin position="85"/>
        <end position="112"/>
    </location>
</feature>
<dbReference type="PIRSF" id="PIRSF038471">
    <property type="entry name" value="MreC"/>
    <property type="match status" value="1"/>
</dbReference>
<name>A0A2A6DZK2_9BACL</name>
<dbReference type="GO" id="GO:0008360">
    <property type="term" value="P:regulation of cell shape"/>
    <property type="evidence" value="ECO:0007669"/>
    <property type="project" value="UniProtKB-KW"/>
</dbReference>
<comment type="function">
    <text evidence="5">Involved in formation and maintenance of cell shape.</text>
</comment>
<reference evidence="8 9" key="1">
    <citation type="submission" date="2016-12" db="EMBL/GenBank/DDBJ databases">
        <title>Candidatus Reconcilibacillus cellulovorans genome.</title>
        <authorList>
            <person name="Kolinko S."/>
            <person name="Wu Y.-W."/>
            <person name="Tachea F."/>
            <person name="Denzel E."/>
            <person name="Hiras J."/>
            <person name="Baecker N."/>
            <person name="Chan L.J."/>
            <person name="Eichorst S.A."/>
            <person name="Frey D."/>
            <person name="Adams P.D."/>
            <person name="Pray T."/>
            <person name="Tanjore D."/>
            <person name="Petzold C.J."/>
            <person name="Gladden J.M."/>
            <person name="Simmons B.A."/>
            <person name="Singer S.W."/>
        </authorList>
    </citation>
    <scope>NUCLEOTIDE SEQUENCE [LARGE SCALE GENOMIC DNA]</scope>
    <source>
        <strain evidence="8">JTherm</strain>
    </source>
</reference>
<evidence type="ECO:0000256" key="4">
    <source>
        <dbReference type="ARBA" id="ARBA00032089"/>
    </source>
</evidence>
<dbReference type="InterPro" id="IPR042175">
    <property type="entry name" value="Cell/Rod_MreC_2"/>
</dbReference>
<dbReference type="InterPro" id="IPR055342">
    <property type="entry name" value="MreC_beta-barrel_core"/>
</dbReference>
<dbReference type="InterPro" id="IPR042177">
    <property type="entry name" value="Cell/Rod_1"/>
</dbReference>
<dbReference type="GO" id="GO:0005886">
    <property type="term" value="C:plasma membrane"/>
    <property type="evidence" value="ECO:0007669"/>
    <property type="project" value="TreeGrafter"/>
</dbReference>
<evidence type="ECO:0000256" key="3">
    <source>
        <dbReference type="ARBA" id="ARBA00022960"/>
    </source>
</evidence>
<dbReference type="PANTHER" id="PTHR34138">
    <property type="entry name" value="CELL SHAPE-DETERMINING PROTEIN MREC"/>
    <property type="match status" value="1"/>
</dbReference>
<evidence type="ECO:0000313" key="9">
    <source>
        <dbReference type="Proteomes" id="UP000243688"/>
    </source>
</evidence>
<evidence type="ECO:0000256" key="5">
    <source>
        <dbReference type="PIRNR" id="PIRNR038471"/>
    </source>
</evidence>